<evidence type="ECO:0000313" key="1">
    <source>
        <dbReference type="EMBL" id="QHU32989.1"/>
    </source>
</evidence>
<reference evidence="1" key="1">
    <citation type="journal article" date="2020" name="Nature">
        <title>Giant virus diversity and host interactions through global metagenomics.</title>
        <authorList>
            <person name="Schulz F."/>
            <person name="Roux S."/>
            <person name="Paez-Espino D."/>
            <person name="Jungbluth S."/>
            <person name="Walsh D.A."/>
            <person name="Denef V.J."/>
            <person name="McMahon K.D."/>
            <person name="Konstantinidis K.T."/>
            <person name="Eloe-Fadrosh E.A."/>
            <person name="Kyrpides N.C."/>
            <person name="Woyke T."/>
        </authorList>
    </citation>
    <scope>NUCLEOTIDE SEQUENCE</scope>
    <source>
        <strain evidence="1">GVMAG-S-1014582-52</strain>
    </source>
</reference>
<proteinExistence type="predicted"/>
<dbReference type="EMBL" id="MN740556">
    <property type="protein sequence ID" value="QHU32989.1"/>
    <property type="molecule type" value="Genomic_DNA"/>
</dbReference>
<accession>A0A6C0LQH5</accession>
<organism evidence="1">
    <name type="scientific">viral metagenome</name>
    <dbReference type="NCBI Taxonomy" id="1070528"/>
    <lineage>
        <taxon>unclassified sequences</taxon>
        <taxon>metagenomes</taxon>
        <taxon>organismal metagenomes</taxon>
    </lineage>
</organism>
<dbReference type="AlphaFoldDB" id="A0A6C0LQH5"/>
<name>A0A6C0LQH5_9ZZZZ</name>
<protein>
    <submittedName>
        <fullName evidence="1">Uncharacterized protein</fullName>
    </submittedName>
</protein>
<sequence>MKSYYIDKKNYYLSDDLMNQYPSFFKGCKTSRSILNINDMIPTVRYLFARLINNKWIISDGKSKKFDKLFIHKK</sequence>